<name>A0A8S3DUQ1_9BILA</name>
<dbReference type="EMBL" id="CAJOBI010214296">
    <property type="protein sequence ID" value="CAF5025764.1"/>
    <property type="molecule type" value="Genomic_DNA"/>
</dbReference>
<reference evidence="2" key="1">
    <citation type="submission" date="2021-02" db="EMBL/GenBank/DDBJ databases">
        <authorList>
            <person name="Nowell W R."/>
        </authorList>
    </citation>
    <scope>NUCLEOTIDE SEQUENCE</scope>
</reference>
<proteinExistence type="predicted"/>
<dbReference type="EMBL" id="CAJOBI010217998">
    <property type="protein sequence ID" value="CAF5034324.1"/>
    <property type="molecule type" value="Genomic_DNA"/>
</dbReference>
<dbReference type="AlphaFoldDB" id="A0A8S3DUQ1"/>
<sequence length="39" mass="4616">MEQLHGQSKQCDHLNSENKQLLEYVNGYRKENDLLAKQL</sequence>
<evidence type="ECO:0000313" key="1">
    <source>
        <dbReference type="EMBL" id="CAF5025764.1"/>
    </source>
</evidence>
<gene>
    <name evidence="1" type="ORF">SMN809_LOCUS57857</name>
    <name evidence="2" type="ORF">SMN809_LOCUS58295</name>
</gene>
<evidence type="ECO:0000313" key="3">
    <source>
        <dbReference type="Proteomes" id="UP000676336"/>
    </source>
</evidence>
<protein>
    <submittedName>
        <fullName evidence="2">Uncharacterized protein</fullName>
    </submittedName>
</protein>
<evidence type="ECO:0000313" key="2">
    <source>
        <dbReference type="EMBL" id="CAF5034324.1"/>
    </source>
</evidence>
<feature type="non-terminal residue" evidence="2">
    <location>
        <position position="1"/>
    </location>
</feature>
<accession>A0A8S3DUQ1</accession>
<organism evidence="2 3">
    <name type="scientific">Rotaria magnacalcarata</name>
    <dbReference type="NCBI Taxonomy" id="392030"/>
    <lineage>
        <taxon>Eukaryota</taxon>
        <taxon>Metazoa</taxon>
        <taxon>Spiralia</taxon>
        <taxon>Gnathifera</taxon>
        <taxon>Rotifera</taxon>
        <taxon>Eurotatoria</taxon>
        <taxon>Bdelloidea</taxon>
        <taxon>Philodinida</taxon>
        <taxon>Philodinidae</taxon>
        <taxon>Rotaria</taxon>
    </lineage>
</organism>
<comment type="caution">
    <text evidence="2">The sequence shown here is derived from an EMBL/GenBank/DDBJ whole genome shotgun (WGS) entry which is preliminary data.</text>
</comment>
<dbReference type="Proteomes" id="UP000676336">
    <property type="component" value="Unassembled WGS sequence"/>
</dbReference>